<dbReference type="OrthoDB" id="2517509at2759"/>
<dbReference type="AlphaFoldDB" id="A0A0L6V9J9"/>
<proteinExistence type="predicted"/>
<protein>
    <recommendedName>
        <fullName evidence="3">Reverse transcriptase Ty1/copia-type domain-containing protein</fullName>
    </recommendedName>
</protein>
<feature type="non-terminal residue" evidence="1">
    <location>
        <position position="1"/>
    </location>
</feature>
<evidence type="ECO:0008006" key="3">
    <source>
        <dbReference type="Google" id="ProtNLM"/>
    </source>
</evidence>
<keyword evidence="2" id="KW-1185">Reference proteome</keyword>
<evidence type="ECO:0000313" key="2">
    <source>
        <dbReference type="Proteomes" id="UP000037035"/>
    </source>
</evidence>
<reference evidence="1 2" key="1">
    <citation type="submission" date="2015-08" db="EMBL/GenBank/DDBJ databases">
        <title>Next Generation Sequencing and Analysis of the Genome of Puccinia sorghi L Schw, the Causal Agent of Maize Common Rust.</title>
        <authorList>
            <person name="Rochi L."/>
            <person name="Burguener G."/>
            <person name="Darino M."/>
            <person name="Turjanski A."/>
            <person name="Kreff E."/>
            <person name="Dieguez M.J."/>
            <person name="Sacco F."/>
        </authorList>
    </citation>
    <scope>NUCLEOTIDE SEQUENCE [LARGE SCALE GENOMIC DNA]</scope>
    <source>
        <strain evidence="1 2">RO10H11247</strain>
    </source>
</reference>
<dbReference type="Proteomes" id="UP000037035">
    <property type="component" value="Unassembled WGS sequence"/>
</dbReference>
<dbReference type="VEuPathDB" id="FungiDB:VP01_2314g2"/>
<dbReference type="EMBL" id="LAVV01007186">
    <property type="protein sequence ID" value="KNZ56800.1"/>
    <property type="molecule type" value="Genomic_DNA"/>
</dbReference>
<name>A0A0L6V9J9_9BASI</name>
<sequence length="129" mass="14122">EFDLLDCKSNSMSPPVNFFTMPIQSEPSNVTFNYCRGVGLIQYLVQCTRPDSAFAFNVLTHTLQYIQHSKSYGLTLGRVKTQSHVLVAYSDASYATATAAHSISGSALFYNAEADQSKQRKVSSGLLLG</sequence>
<gene>
    <name evidence="1" type="ORF">VP01_2314g2</name>
</gene>
<evidence type="ECO:0000313" key="1">
    <source>
        <dbReference type="EMBL" id="KNZ56800.1"/>
    </source>
</evidence>
<organism evidence="1 2">
    <name type="scientific">Puccinia sorghi</name>
    <dbReference type="NCBI Taxonomy" id="27349"/>
    <lineage>
        <taxon>Eukaryota</taxon>
        <taxon>Fungi</taxon>
        <taxon>Dikarya</taxon>
        <taxon>Basidiomycota</taxon>
        <taxon>Pucciniomycotina</taxon>
        <taxon>Pucciniomycetes</taxon>
        <taxon>Pucciniales</taxon>
        <taxon>Pucciniaceae</taxon>
        <taxon>Puccinia</taxon>
    </lineage>
</organism>
<comment type="caution">
    <text evidence="1">The sequence shown here is derived from an EMBL/GenBank/DDBJ whole genome shotgun (WGS) entry which is preliminary data.</text>
</comment>
<accession>A0A0L6V9J9</accession>